<name>A0A511QQW4_9VIBR</name>
<proteinExistence type="predicted"/>
<organism evidence="1 2">
    <name type="scientific">Vibrio superstes NBRC 103154</name>
    <dbReference type="NCBI Taxonomy" id="1219062"/>
    <lineage>
        <taxon>Bacteria</taxon>
        <taxon>Pseudomonadati</taxon>
        <taxon>Pseudomonadota</taxon>
        <taxon>Gammaproteobacteria</taxon>
        <taxon>Vibrionales</taxon>
        <taxon>Vibrionaceae</taxon>
        <taxon>Vibrio</taxon>
    </lineage>
</organism>
<comment type="caution">
    <text evidence="1">The sequence shown here is derived from an EMBL/GenBank/DDBJ whole genome shotgun (WGS) entry which is preliminary data.</text>
</comment>
<accession>A0A511QQW4</accession>
<dbReference type="AlphaFoldDB" id="A0A511QQW4"/>
<keyword evidence="2" id="KW-1185">Reference proteome</keyword>
<dbReference type="EMBL" id="BJXK01000007">
    <property type="protein sequence ID" value="GEM79730.1"/>
    <property type="molecule type" value="Genomic_DNA"/>
</dbReference>
<evidence type="ECO:0000313" key="2">
    <source>
        <dbReference type="Proteomes" id="UP000321113"/>
    </source>
</evidence>
<gene>
    <name evidence="1" type="ORF">VSU01S_19750</name>
</gene>
<reference evidence="1 2" key="1">
    <citation type="submission" date="2019-07" db="EMBL/GenBank/DDBJ databases">
        <title>Whole genome shotgun sequence of Vibrio superstes NBRC 103154.</title>
        <authorList>
            <person name="Hosoyama A."/>
            <person name="Uohara A."/>
            <person name="Ohji S."/>
            <person name="Ichikawa N."/>
        </authorList>
    </citation>
    <scope>NUCLEOTIDE SEQUENCE [LARGE SCALE GENOMIC DNA]</scope>
    <source>
        <strain evidence="1 2">NBRC 103154</strain>
    </source>
</reference>
<dbReference type="Proteomes" id="UP000321113">
    <property type="component" value="Unassembled WGS sequence"/>
</dbReference>
<evidence type="ECO:0000313" key="1">
    <source>
        <dbReference type="EMBL" id="GEM79730.1"/>
    </source>
</evidence>
<protein>
    <submittedName>
        <fullName evidence="1">Uncharacterized protein</fullName>
    </submittedName>
</protein>
<sequence>MTGFGEFCTWASKHLLESLDCEFRIHINALAKSVFLDSVIPEWFSGPAFRSGI</sequence>